<evidence type="ECO:0000313" key="3">
    <source>
        <dbReference type="Proteomes" id="UP001178507"/>
    </source>
</evidence>
<dbReference type="EMBL" id="CAUJNA010000452">
    <property type="protein sequence ID" value="CAJ1377295.1"/>
    <property type="molecule type" value="Genomic_DNA"/>
</dbReference>
<protein>
    <recommendedName>
        <fullName evidence="4">Tetraspanin</fullName>
    </recommendedName>
</protein>
<feature type="transmembrane region" description="Helical" evidence="1">
    <location>
        <begin position="392"/>
        <end position="414"/>
    </location>
</feature>
<feature type="transmembrane region" description="Helical" evidence="1">
    <location>
        <begin position="108"/>
        <end position="134"/>
    </location>
</feature>
<feature type="transmembrane region" description="Helical" evidence="1">
    <location>
        <begin position="75"/>
        <end position="96"/>
    </location>
</feature>
<name>A0AA36MRA2_9DINO</name>
<dbReference type="Proteomes" id="UP001178507">
    <property type="component" value="Unassembled WGS sequence"/>
</dbReference>
<sequence>MPSWEKVSRCYPDNPWFVRIFSVCITVTGCVAGANFLHIASLESYDIVSDMYEVQSKGASEEVGYLPPMSQSVRYTTVICIIASFAMALIGVMGFIGQMTHSSTRLCVYSVGSLILALIMAWRLIFAFTTVPLLDAVVDRQVTEWCLPANRLLYSRELGCAGGQHYLELEQEVGRECGPECKSRVAVLRDVGGCRFLNRICEDHSFGFVGKGMCLYESDTGSLVTAPYQKSVQPTTSSCCKLACDMIITCRGYSFETQKEVLNWHGGRELEGACSVVTSQQIPTGGVPGRRLGALGSMTGMVPQLTQVNPGMLAAKYSQEQDKEWEQTLKEMYTKCENPWDFREGSRGVKPSDPLTPVQLVGGDKRRQTACWQKGRPRVVEETLQGNMFTCVFASVNTALLLLAAITGFFYQYALATKRREPKSCCLSGCGDPLRGSRALGVCC</sequence>
<evidence type="ECO:0000256" key="1">
    <source>
        <dbReference type="SAM" id="Phobius"/>
    </source>
</evidence>
<dbReference type="AlphaFoldDB" id="A0AA36MRA2"/>
<feature type="transmembrane region" description="Helical" evidence="1">
    <location>
        <begin position="16"/>
        <end position="40"/>
    </location>
</feature>
<dbReference type="PROSITE" id="PS51257">
    <property type="entry name" value="PROKAR_LIPOPROTEIN"/>
    <property type="match status" value="1"/>
</dbReference>
<comment type="caution">
    <text evidence="2">The sequence shown here is derived from an EMBL/GenBank/DDBJ whole genome shotgun (WGS) entry which is preliminary data.</text>
</comment>
<evidence type="ECO:0000313" key="2">
    <source>
        <dbReference type="EMBL" id="CAJ1377295.1"/>
    </source>
</evidence>
<proteinExistence type="predicted"/>
<keyword evidence="1" id="KW-1133">Transmembrane helix</keyword>
<gene>
    <name evidence="2" type="ORF">EVOR1521_LOCUS6132</name>
</gene>
<accession>A0AA36MRA2</accession>
<evidence type="ECO:0008006" key="4">
    <source>
        <dbReference type="Google" id="ProtNLM"/>
    </source>
</evidence>
<keyword evidence="3" id="KW-1185">Reference proteome</keyword>
<keyword evidence="1" id="KW-0472">Membrane</keyword>
<reference evidence="2" key="1">
    <citation type="submission" date="2023-08" db="EMBL/GenBank/DDBJ databases">
        <authorList>
            <person name="Chen Y."/>
            <person name="Shah S."/>
            <person name="Dougan E. K."/>
            <person name="Thang M."/>
            <person name="Chan C."/>
        </authorList>
    </citation>
    <scope>NUCLEOTIDE SEQUENCE</scope>
</reference>
<keyword evidence="1" id="KW-0812">Transmembrane</keyword>
<organism evidence="2 3">
    <name type="scientific">Effrenium voratum</name>
    <dbReference type="NCBI Taxonomy" id="2562239"/>
    <lineage>
        <taxon>Eukaryota</taxon>
        <taxon>Sar</taxon>
        <taxon>Alveolata</taxon>
        <taxon>Dinophyceae</taxon>
        <taxon>Suessiales</taxon>
        <taxon>Symbiodiniaceae</taxon>
        <taxon>Effrenium</taxon>
    </lineage>
</organism>